<sequence length="410" mass="45514">MLLHFRIFLQYTGCFMSNRDRIGLTWISFLSYALTGALVIVTGVVMGDIAKYFDMPVSEMSNTFTFLNSGILVAIFLNAWLMEIIPLKRQLIFGFVLMLLAVIGLMVTKSLTLFSVCMFVLGVVSGITMSIGTFLITHLYDGRQRGARLLFTDSFFSMAGTFFPVLAAWIIAHTLPWFWVYVCIGVIYLAIFILTLSVKFPQLGRTASNEYNAPPEKEKWGIGVALLAVAALCYILGQLGFISWVPQYANTNLNMNMLQAGGLVGSFWTAYMIGMWAFSALLRFVDPQRIVTVLALVATGLMYWFVNSSDPAILKWIILALGFFSSAIYTTIITLGSLQTKVSSPKLVNFILTCGTVGTMLTFIVTAPIVSHYSVHTALKTANGLYAIVFLMCLLLGFVTKHRSHGNWKH</sequence>
<dbReference type="AlphaFoldDB" id="A0A1I4Z0E5"/>
<keyword evidence="4 6" id="KW-1133">Transmembrane helix</keyword>
<dbReference type="InterPro" id="IPR011701">
    <property type="entry name" value="MFS"/>
</dbReference>
<gene>
    <name evidence="8" type="ORF">SAMN05216516_107126</name>
</gene>
<name>A0A1I4Z0E5_9GAMM</name>
<dbReference type="GO" id="GO:0022857">
    <property type="term" value="F:transmembrane transporter activity"/>
    <property type="evidence" value="ECO:0007669"/>
    <property type="project" value="InterPro"/>
</dbReference>
<organism evidence="8 9">
    <name type="scientific">Izhakiella capsodis</name>
    <dbReference type="NCBI Taxonomy" id="1367852"/>
    <lineage>
        <taxon>Bacteria</taxon>
        <taxon>Pseudomonadati</taxon>
        <taxon>Pseudomonadota</taxon>
        <taxon>Gammaproteobacteria</taxon>
        <taxon>Enterobacterales</taxon>
        <taxon>Erwiniaceae</taxon>
        <taxon>Izhakiella</taxon>
    </lineage>
</organism>
<dbReference type="EMBL" id="FOVC01000007">
    <property type="protein sequence ID" value="SFN43732.1"/>
    <property type="molecule type" value="Genomic_DNA"/>
</dbReference>
<feature type="transmembrane region" description="Helical" evidence="6">
    <location>
        <begin position="220"/>
        <end position="245"/>
    </location>
</feature>
<comment type="subcellular location">
    <subcellularLocation>
        <location evidence="1">Cell inner membrane</location>
        <topology evidence="1">Multi-pass membrane protein</topology>
    </subcellularLocation>
</comment>
<feature type="transmembrane region" description="Helical" evidence="6">
    <location>
        <begin position="347"/>
        <end position="370"/>
    </location>
</feature>
<feature type="transmembrane region" description="Helical" evidence="6">
    <location>
        <begin position="257"/>
        <end position="278"/>
    </location>
</feature>
<feature type="transmembrane region" description="Helical" evidence="6">
    <location>
        <begin position="149"/>
        <end position="172"/>
    </location>
</feature>
<dbReference type="GO" id="GO:0005886">
    <property type="term" value="C:plasma membrane"/>
    <property type="evidence" value="ECO:0007669"/>
    <property type="project" value="UniProtKB-SubCell"/>
</dbReference>
<dbReference type="InterPro" id="IPR036259">
    <property type="entry name" value="MFS_trans_sf"/>
</dbReference>
<dbReference type="PANTHER" id="PTHR43702">
    <property type="entry name" value="L-FUCOSE-PROTON SYMPORTER"/>
    <property type="match status" value="1"/>
</dbReference>
<feature type="transmembrane region" description="Helical" evidence="6">
    <location>
        <begin position="290"/>
        <end position="306"/>
    </location>
</feature>
<evidence type="ECO:0000256" key="1">
    <source>
        <dbReference type="ARBA" id="ARBA00004429"/>
    </source>
</evidence>
<reference evidence="9" key="1">
    <citation type="submission" date="2016-10" db="EMBL/GenBank/DDBJ databases">
        <authorList>
            <person name="Varghese N."/>
            <person name="Submissions S."/>
        </authorList>
    </citation>
    <scope>NUCLEOTIDE SEQUENCE [LARGE SCALE GENOMIC DNA]</scope>
    <source>
        <strain evidence="9">N6PO6</strain>
    </source>
</reference>
<dbReference type="PANTHER" id="PTHR43702:SF3">
    <property type="entry name" value="PROTEIN TSGA"/>
    <property type="match status" value="1"/>
</dbReference>
<evidence type="ECO:0000313" key="8">
    <source>
        <dbReference type="EMBL" id="SFN43732.1"/>
    </source>
</evidence>
<evidence type="ECO:0000313" key="9">
    <source>
        <dbReference type="Proteomes" id="UP000242222"/>
    </source>
</evidence>
<feature type="domain" description="Major facilitator superfamily (MFS) profile" evidence="7">
    <location>
        <begin position="24"/>
        <end position="405"/>
    </location>
</feature>
<accession>A0A1I4Z0E5</accession>
<dbReference type="Gene3D" id="1.20.1250.20">
    <property type="entry name" value="MFS general substrate transporter like domains"/>
    <property type="match status" value="2"/>
</dbReference>
<protein>
    <submittedName>
        <fullName evidence="8">MFS transporter, TsgA protein</fullName>
    </submittedName>
</protein>
<dbReference type="SUPFAM" id="SSF103473">
    <property type="entry name" value="MFS general substrate transporter"/>
    <property type="match status" value="1"/>
</dbReference>
<dbReference type="InterPro" id="IPR050375">
    <property type="entry name" value="MFS_TsgA-like"/>
</dbReference>
<keyword evidence="2" id="KW-1003">Cell membrane</keyword>
<evidence type="ECO:0000259" key="7">
    <source>
        <dbReference type="PROSITE" id="PS50850"/>
    </source>
</evidence>
<dbReference type="Proteomes" id="UP000242222">
    <property type="component" value="Unassembled WGS sequence"/>
</dbReference>
<evidence type="ECO:0000256" key="6">
    <source>
        <dbReference type="SAM" id="Phobius"/>
    </source>
</evidence>
<feature type="transmembrane region" description="Helical" evidence="6">
    <location>
        <begin position="91"/>
        <end position="107"/>
    </location>
</feature>
<dbReference type="Pfam" id="PF07690">
    <property type="entry name" value="MFS_1"/>
    <property type="match status" value="1"/>
</dbReference>
<keyword evidence="3 6" id="KW-0812">Transmembrane</keyword>
<proteinExistence type="predicted"/>
<evidence type="ECO:0000256" key="2">
    <source>
        <dbReference type="ARBA" id="ARBA00022475"/>
    </source>
</evidence>
<feature type="transmembrane region" description="Helical" evidence="6">
    <location>
        <begin position="21"/>
        <end position="46"/>
    </location>
</feature>
<evidence type="ECO:0000256" key="3">
    <source>
        <dbReference type="ARBA" id="ARBA00022692"/>
    </source>
</evidence>
<keyword evidence="9" id="KW-1185">Reference proteome</keyword>
<evidence type="ECO:0000256" key="5">
    <source>
        <dbReference type="ARBA" id="ARBA00023136"/>
    </source>
</evidence>
<dbReference type="PROSITE" id="PS50850">
    <property type="entry name" value="MFS"/>
    <property type="match status" value="1"/>
</dbReference>
<dbReference type="InterPro" id="IPR020846">
    <property type="entry name" value="MFS_dom"/>
</dbReference>
<feature type="transmembrane region" description="Helical" evidence="6">
    <location>
        <begin position="113"/>
        <end position="137"/>
    </location>
</feature>
<feature type="transmembrane region" description="Helical" evidence="6">
    <location>
        <begin position="66"/>
        <end position="84"/>
    </location>
</feature>
<feature type="transmembrane region" description="Helical" evidence="6">
    <location>
        <begin position="178"/>
        <end position="200"/>
    </location>
</feature>
<feature type="transmembrane region" description="Helical" evidence="6">
    <location>
        <begin position="382"/>
        <end position="400"/>
    </location>
</feature>
<dbReference type="STRING" id="1367852.SAMN05216516_107126"/>
<feature type="transmembrane region" description="Helical" evidence="6">
    <location>
        <begin position="312"/>
        <end position="335"/>
    </location>
</feature>
<evidence type="ECO:0000256" key="4">
    <source>
        <dbReference type="ARBA" id="ARBA00022989"/>
    </source>
</evidence>
<keyword evidence="5 6" id="KW-0472">Membrane</keyword>
<dbReference type="NCBIfam" id="NF002982">
    <property type="entry name" value="PRK03699.1"/>
    <property type="match status" value="1"/>
</dbReference>